<reference evidence="1" key="1">
    <citation type="submission" date="2024-02" db="EMBL/GenBank/DDBJ databases">
        <authorList>
            <consortium name="ELIXIR-Norway"/>
            <consortium name="Elixir Norway"/>
        </authorList>
    </citation>
    <scope>NUCLEOTIDE SEQUENCE</scope>
</reference>
<evidence type="ECO:0000313" key="2">
    <source>
        <dbReference type="Proteomes" id="UP001497512"/>
    </source>
</evidence>
<protein>
    <submittedName>
        <fullName evidence="1">Uncharacterized protein</fullName>
    </submittedName>
</protein>
<proteinExistence type="predicted"/>
<sequence>MTGVQTLEDASFNIPAENRSISQERQELQPMSYQMCLPRLQDHYPTSNIQYPTPPNLQQPVIPYTTAGNYTACGPLIPALAPSLSACSDAATTAGDISTSSWTLPLT</sequence>
<gene>
    <name evidence="1" type="ORF">CSSPTR1EN2_LOCUS4678</name>
</gene>
<organism evidence="1 2">
    <name type="scientific">Sphagnum troendelagicum</name>
    <dbReference type="NCBI Taxonomy" id="128251"/>
    <lineage>
        <taxon>Eukaryota</taxon>
        <taxon>Viridiplantae</taxon>
        <taxon>Streptophyta</taxon>
        <taxon>Embryophyta</taxon>
        <taxon>Bryophyta</taxon>
        <taxon>Sphagnophytina</taxon>
        <taxon>Sphagnopsida</taxon>
        <taxon>Sphagnales</taxon>
        <taxon>Sphagnaceae</taxon>
        <taxon>Sphagnum</taxon>
    </lineage>
</organism>
<name>A0ABP0TL02_9BRYO</name>
<accession>A0ABP0TL02</accession>
<evidence type="ECO:0000313" key="1">
    <source>
        <dbReference type="EMBL" id="CAK9198921.1"/>
    </source>
</evidence>
<dbReference type="EMBL" id="OZ019904">
    <property type="protein sequence ID" value="CAK9198921.1"/>
    <property type="molecule type" value="Genomic_DNA"/>
</dbReference>
<dbReference type="Proteomes" id="UP001497512">
    <property type="component" value="Chromosome 12"/>
</dbReference>
<keyword evidence="2" id="KW-1185">Reference proteome</keyword>